<dbReference type="PANTHER" id="PTHR14418">
    <property type="entry name" value="CONDENSIN COMPLEX SUBUNIT 3-RELATED"/>
    <property type="match status" value="1"/>
</dbReference>
<evidence type="ECO:0000313" key="9">
    <source>
        <dbReference type="EMBL" id="KAK1279142.1"/>
    </source>
</evidence>
<feature type="compositionally biased region" description="Acidic residues" evidence="7">
    <location>
        <begin position="795"/>
        <end position="806"/>
    </location>
</feature>
<feature type="domain" description="Nuclear condensin complex subunit 3 C-terminal" evidence="8">
    <location>
        <begin position="286"/>
        <end position="633"/>
    </location>
</feature>
<dbReference type="AlphaFoldDB" id="A0AAV9BSN6"/>
<dbReference type="EMBL" id="JAUJYN010000002">
    <property type="protein sequence ID" value="KAK1279142.1"/>
    <property type="molecule type" value="Genomic_DNA"/>
</dbReference>
<keyword evidence="10" id="KW-1185">Reference proteome</keyword>
<evidence type="ECO:0000256" key="6">
    <source>
        <dbReference type="ARBA" id="ARBA00023306"/>
    </source>
</evidence>
<evidence type="ECO:0000313" key="10">
    <source>
        <dbReference type="Proteomes" id="UP001179952"/>
    </source>
</evidence>
<dbReference type="GO" id="GO:0007076">
    <property type="term" value="P:mitotic chromosome condensation"/>
    <property type="evidence" value="ECO:0007669"/>
    <property type="project" value="InterPro"/>
</dbReference>
<keyword evidence="6" id="KW-0131">Cell cycle</keyword>
<keyword evidence="2" id="KW-0158">Chromosome</keyword>
<comment type="subcellular location">
    <subcellularLocation>
        <location evidence="1">Chromosome</location>
    </subcellularLocation>
</comment>
<dbReference type="InterPro" id="IPR025977">
    <property type="entry name" value="Cnd3_C"/>
</dbReference>
<reference evidence="9" key="1">
    <citation type="journal article" date="2023" name="Nat. Commun.">
        <title>Diploid and tetraploid genomes of Acorus and the evolution of monocots.</title>
        <authorList>
            <person name="Ma L."/>
            <person name="Liu K.W."/>
            <person name="Li Z."/>
            <person name="Hsiao Y.Y."/>
            <person name="Qi Y."/>
            <person name="Fu T."/>
            <person name="Tang G.D."/>
            <person name="Zhang D."/>
            <person name="Sun W.H."/>
            <person name="Liu D.K."/>
            <person name="Li Y."/>
            <person name="Chen G.Z."/>
            <person name="Liu X.D."/>
            <person name="Liao X.Y."/>
            <person name="Jiang Y.T."/>
            <person name="Yu X."/>
            <person name="Hao Y."/>
            <person name="Huang J."/>
            <person name="Zhao X.W."/>
            <person name="Ke S."/>
            <person name="Chen Y.Y."/>
            <person name="Wu W.L."/>
            <person name="Hsu J.L."/>
            <person name="Lin Y.F."/>
            <person name="Huang M.D."/>
            <person name="Li C.Y."/>
            <person name="Huang L."/>
            <person name="Wang Z.W."/>
            <person name="Zhao X."/>
            <person name="Zhong W.Y."/>
            <person name="Peng D.H."/>
            <person name="Ahmad S."/>
            <person name="Lan S."/>
            <person name="Zhang J.S."/>
            <person name="Tsai W.C."/>
            <person name="Van de Peer Y."/>
            <person name="Liu Z.J."/>
        </authorList>
    </citation>
    <scope>NUCLEOTIDE SEQUENCE</scope>
    <source>
        <strain evidence="9">SCP</strain>
    </source>
</reference>
<dbReference type="PANTHER" id="PTHR14418:SF5">
    <property type="entry name" value="CONDENSIN COMPLEX SUBUNIT 3"/>
    <property type="match status" value="1"/>
</dbReference>
<keyword evidence="3" id="KW-0132">Cell division</keyword>
<feature type="compositionally biased region" description="Low complexity" evidence="7">
    <location>
        <begin position="767"/>
        <end position="781"/>
    </location>
</feature>
<protein>
    <recommendedName>
        <fullName evidence="8">Nuclear condensin complex subunit 3 C-terminal domain-containing protein</fullName>
    </recommendedName>
</protein>
<comment type="caution">
    <text evidence="9">The sequence shown here is derived from an EMBL/GenBank/DDBJ whole genome shotgun (WGS) entry which is preliminary data.</text>
</comment>
<organism evidence="9 10">
    <name type="scientific">Acorus gramineus</name>
    <name type="common">Dwarf sweet flag</name>
    <dbReference type="NCBI Taxonomy" id="55184"/>
    <lineage>
        <taxon>Eukaryota</taxon>
        <taxon>Viridiplantae</taxon>
        <taxon>Streptophyta</taxon>
        <taxon>Embryophyta</taxon>
        <taxon>Tracheophyta</taxon>
        <taxon>Spermatophyta</taxon>
        <taxon>Magnoliopsida</taxon>
        <taxon>Liliopsida</taxon>
        <taxon>Acoraceae</taxon>
        <taxon>Acorus</taxon>
    </lineage>
</organism>
<name>A0AAV9BSN6_ACOGR</name>
<dbReference type="Pfam" id="PF12719">
    <property type="entry name" value="Cnd3"/>
    <property type="match status" value="1"/>
</dbReference>
<accession>A0AAV9BSN6</accession>
<evidence type="ECO:0000259" key="8">
    <source>
        <dbReference type="Pfam" id="PF12719"/>
    </source>
</evidence>
<dbReference type="InterPro" id="IPR027165">
    <property type="entry name" value="CND3"/>
</dbReference>
<reference evidence="9" key="2">
    <citation type="submission" date="2023-06" db="EMBL/GenBank/DDBJ databases">
        <authorList>
            <person name="Ma L."/>
            <person name="Liu K.-W."/>
            <person name="Li Z."/>
            <person name="Hsiao Y.-Y."/>
            <person name="Qi Y."/>
            <person name="Fu T."/>
            <person name="Tang G."/>
            <person name="Zhang D."/>
            <person name="Sun W.-H."/>
            <person name="Liu D.-K."/>
            <person name="Li Y."/>
            <person name="Chen G.-Z."/>
            <person name="Liu X.-D."/>
            <person name="Liao X.-Y."/>
            <person name="Jiang Y.-T."/>
            <person name="Yu X."/>
            <person name="Hao Y."/>
            <person name="Huang J."/>
            <person name="Zhao X.-W."/>
            <person name="Ke S."/>
            <person name="Chen Y.-Y."/>
            <person name="Wu W.-L."/>
            <person name="Hsu J.-L."/>
            <person name="Lin Y.-F."/>
            <person name="Huang M.-D."/>
            <person name="Li C.-Y."/>
            <person name="Huang L."/>
            <person name="Wang Z.-W."/>
            <person name="Zhao X."/>
            <person name="Zhong W.-Y."/>
            <person name="Peng D.-H."/>
            <person name="Ahmad S."/>
            <person name="Lan S."/>
            <person name="Zhang J.-S."/>
            <person name="Tsai W.-C."/>
            <person name="Van De Peer Y."/>
            <person name="Liu Z.-J."/>
        </authorList>
    </citation>
    <scope>NUCLEOTIDE SEQUENCE</scope>
    <source>
        <strain evidence="9">SCP</strain>
        <tissue evidence="9">Leaves</tissue>
    </source>
</reference>
<evidence type="ECO:0000256" key="5">
    <source>
        <dbReference type="ARBA" id="ARBA00023067"/>
    </source>
</evidence>
<evidence type="ECO:0000256" key="1">
    <source>
        <dbReference type="ARBA" id="ARBA00004286"/>
    </source>
</evidence>
<evidence type="ECO:0000256" key="3">
    <source>
        <dbReference type="ARBA" id="ARBA00022618"/>
    </source>
</evidence>
<evidence type="ECO:0000256" key="4">
    <source>
        <dbReference type="ARBA" id="ARBA00022776"/>
    </source>
</evidence>
<proteinExistence type="predicted"/>
<dbReference type="GO" id="GO:0051301">
    <property type="term" value="P:cell division"/>
    <property type="evidence" value="ECO:0007669"/>
    <property type="project" value="UniProtKB-KW"/>
</dbReference>
<feature type="region of interest" description="Disordered" evidence="7">
    <location>
        <begin position="709"/>
        <end position="806"/>
    </location>
</feature>
<gene>
    <name evidence="9" type="ORF">QJS04_geneDACA018803</name>
</gene>
<sequence length="806" mass="89311">MFSLIPSIKVRTTILKRGLTDRSAPVRKECLKMLKDEWLSKYSNGDPVALLKFLDVETYESVGETVMETLLQDGSVTVQDDQGIRLFLSLRHETEEGQSILGVRLMEAEEALFWRTICRHLHDEMKAKESDTARTTGAEAMVYAKQASANNNLLEKILPATISDYVELVKAHLVAGSNYLFATRQLLLLGTMLDFSDATNRKVAGSFVQELFHRPPEEEVDNDGVKFIIGDGIHLGGERNWATAVSELARKVHASGGEFERMVFSVIEELARPCRERCADSIQWLHCLAVVGLLLENVKSIQSLQGTAMETSELLHSLLIPGAKHVHVDVRRAATRCLGLFALRDRKLSEEAVKQLRLSFIHGPSPVSIMACKVLIDLAWWLGPGEVDRAMGLDLPPSCNDKKNFDTVNLSGLNDDPGIALLDLLYSGFDKDDVDECFCTNEPETIRFVLGEGFAKILLLSEKYPCISASLHALMLRRLISLYFCEEKDELQRLKQCLSVFFDHYPAVSSNHKKCISEAFIPIIRSMWPGICGNSGGSSTVVSNMRKRAVQVSRYLLQMMQTPLYTKEPEEDTSTHSSPQSINESMQPSIDIVCGEEGLAIRIAAEVTSCPMKATASGKAYILALCRIIVLIKFRSSDQKAIKCMRGLLGRIFGFVSADRELSKELTRMAVRLRDLDEHPDQELSKDQANAIFENLGIEYEGSLITDISTVVPPTPAQRTTRTATSRRRVRHESSSDDDDQEPTPAPVTRTTTPGITRSQRASKTVALSRISARTAAAAALDTDDDESGLTSEESSSDGSEDPNAF</sequence>
<dbReference type="GO" id="GO:0000796">
    <property type="term" value="C:condensin complex"/>
    <property type="evidence" value="ECO:0007669"/>
    <property type="project" value="InterPro"/>
</dbReference>
<keyword evidence="5" id="KW-0226">DNA condensation</keyword>
<evidence type="ECO:0000256" key="2">
    <source>
        <dbReference type="ARBA" id="ARBA00022454"/>
    </source>
</evidence>
<dbReference type="Proteomes" id="UP001179952">
    <property type="component" value="Unassembled WGS sequence"/>
</dbReference>
<dbReference type="GO" id="GO:0000793">
    <property type="term" value="C:condensed chromosome"/>
    <property type="evidence" value="ECO:0007669"/>
    <property type="project" value="TreeGrafter"/>
</dbReference>
<dbReference type="SUPFAM" id="SSF48371">
    <property type="entry name" value="ARM repeat"/>
    <property type="match status" value="1"/>
</dbReference>
<dbReference type="InterPro" id="IPR016024">
    <property type="entry name" value="ARM-type_fold"/>
</dbReference>
<evidence type="ECO:0000256" key="7">
    <source>
        <dbReference type="SAM" id="MobiDB-lite"/>
    </source>
</evidence>
<keyword evidence="4" id="KW-0498">Mitosis</keyword>